<dbReference type="CDD" id="cd00180">
    <property type="entry name" value="PKc"/>
    <property type="match status" value="1"/>
</dbReference>
<evidence type="ECO:0000259" key="1">
    <source>
        <dbReference type="PROSITE" id="PS50011"/>
    </source>
</evidence>
<dbReference type="SUPFAM" id="SSF56112">
    <property type="entry name" value="Protein kinase-like (PK-like)"/>
    <property type="match status" value="1"/>
</dbReference>
<accession>A0ABC8L4W7</accession>
<dbReference type="PROSITE" id="PS00108">
    <property type="entry name" value="PROTEIN_KINASE_ST"/>
    <property type="match status" value="1"/>
</dbReference>
<dbReference type="EMBL" id="CAKOAT010394043">
    <property type="protein sequence ID" value="CAH8365721.1"/>
    <property type="molecule type" value="Genomic_DNA"/>
</dbReference>
<dbReference type="AlphaFoldDB" id="A0ABC8L4W7"/>
<dbReference type="PANTHER" id="PTHR48011:SF52">
    <property type="entry name" value="PROTEIN KINASE FAMILY PROTEIN-RELATED"/>
    <property type="match status" value="1"/>
</dbReference>
<protein>
    <recommendedName>
        <fullName evidence="1">Protein kinase domain-containing protein</fullName>
    </recommendedName>
</protein>
<organism evidence="2 3">
    <name type="scientific">Eruca vesicaria subsp. sativa</name>
    <name type="common">Garden rocket</name>
    <name type="synonym">Eruca sativa</name>
    <dbReference type="NCBI Taxonomy" id="29727"/>
    <lineage>
        <taxon>Eukaryota</taxon>
        <taxon>Viridiplantae</taxon>
        <taxon>Streptophyta</taxon>
        <taxon>Embryophyta</taxon>
        <taxon>Tracheophyta</taxon>
        <taxon>Spermatophyta</taxon>
        <taxon>Magnoliopsida</taxon>
        <taxon>eudicotyledons</taxon>
        <taxon>Gunneridae</taxon>
        <taxon>Pentapetalae</taxon>
        <taxon>rosids</taxon>
        <taxon>malvids</taxon>
        <taxon>Brassicales</taxon>
        <taxon>Brassicaceae</taxon>
        <taxon>Brassiceae</taxon>
        <taxon>Eruca</taxon>
    </lineage>
</organism>
<name>A0ABC8L4W7_ERUVS</name>
<comment type="caution">
    <text evidence="2">The sequence shown here is derived from an EMBL/GenBank/DDBJ whole genome shotgun (WGS) entry which is preliminary data.</text>
</comment>
<dbReference type="InterPro" id="IPR011009">
    <property type="entry name" value="Kinase-like_dom_sf"/>
</dbReference>
<dbReference type="Proteomes" id="UP001642260">
    <property type="component" value="Unassembled WGS sequence"/>
</dbReference>
<feature type="domain" description="Protein kinase" evidence="1">
    <location>
        <begin position="14"/>
        <end position="208"/>
    </location>
</feature>
<evidence type="ECO:0000313" key="2">
    <source>
        <dbReference type="EMBL" id="CAH8365721.1"/>
    </source>
</evidence>
<dbReference type="InterPro" id="IPR052751">
    <property type="entry name" value="Plant_MAPKKK"/>
</dbReference>
<keyword evidence="3" id="KW-1185">Reference proteome</keyword>
<dbReference type="PANTHER" id="PTHR48011">
    <property type="entry name" value="CCR4-NOT TRANSCRIPTIONAL COMPLEX SUBUNIT CAF120-RELATED"/>
    <property type="match status" value="1"/>
</dbReference>
<dbReference type="InterPro" id="IPR000719">
    <property type="entry name" value="Prot_kinase_dom"/>
</dbReference>
<dbReference type="InterPro" id="IPR008271">
    <property type="entry name" value="Ser/Thr_kinase_AS"/>
</dbReference>
<evidence type="ECO:0000313" key="3">
    <source>
        <dbReference type="Proteomes" id="UP001642260"/>
    </source>
</evidence>
<proteinExistence type="predicted"/>
<reference evidence="2 3" key="1">
    <citation type="submission" date="2022-03" db="EMBL/GenBank/DDBJ databases">
        <authorList>
            <person name="Macdonald S."/>
            <person name="Ahmed S."/>
            <person name="Newling K."/>
        </authorList>
    </citation>
    <scope>NUCLEOTIDE SEQUENCE [LARGE SCALE GENOMIC DNA]</scope>
</reference>
<sequence length="208" mass="23394">MEQKLIVDRKESSLKTVTFNDIGVYASFSLGNNSKLNKSYARKTCSLKNCKYLERELRIMLRFHTNPFIVHAANHNIHFETNAQGVMCHIYMEYATLGNLKKLISAAGGALPEVSVKLAARMILQGLKALHSEGYVHCDLKPSNVLVFPSTTCGVPWELKLGGFGLSKEPSMNSRLYYPGTREYMPLEWTDPNRFVGNDAYVAQARDI</sequence>
<dbReference type="Gene3D" id="1.10.510.10">
    <property type="entry name" value="Transferase(Phosphotransferase) domain 1"/>
    <property type="match status" value="1"/>
</dbReference>
<gene>
    <name evidence="2" type="ORF">ERUC_LOCUS30444</name>
</gene>
<dbReference type="Pfam" id="PF00069">
    <property type="entry name" value="Pkinase"/>
    <property type="match status" value="1"/>
</dbReference>
<dbReference type="SMART" id="SM00220">
    <property type="entry name" value="S_TKc"/>
    <property type="match status" value="1"/>
</dbReference>
<dbReference type="PROSITE" id="PS50011">
    <property type="entry name" value="PROTEIN_KINASE_DOM"/>
    <property type="match status" value="1"/>
</dbReference>